<dbReference type="PROSITE" id="PS00108">
    <property type="entry name" value="PROTEIN_KINASE_ST"/>
    <property type="match status" value="1"/>
</dbReference>
<sequence length="646" mass="72911">MSLAGTESSEEGAGHLEPPDPDVLEIDPTCRYIKYKEVIGKGAFKTVYKAFDEVNGIEVAWSQVQIDDVLQSPGDLDRLYSEVHLLRSLKHNNIVRFYNSWIDDKRKTVNMITEMFTSGSLKQFHKRHKKVDLKAVKGWARQILMGLNYLHSHNPPIIHRDLKCDNVFINGHLGEVKIGDFGLATFLERSNAKTVIGTPEFMAPELYDENYNELADIYSFGMCMLELVTSEYPYSECRNSAQIYKKVSSGIKPVALSKVVDPEMKSFIEKCLVPAPQRLSAKELLLDPFLQMNGSTKNDRFPLPNIVFPKSGAFQNRCMISEGPASARNGDISMDLGDTSELPVITVFDKSTNDASCFTFTCVEIRRQKRGDTFFLKGEENDDNSVSLVLRIADHSGRARNIHFIFYLDNDTALSVSSEMVEQLDLTDHNVKFIAELIDLLLKNLVSYWKPCVAIDHLIFPNNERTHLSQQRELGLENCKAISQHSIEIVAENLGTSATRLAAKENLDSMDFDEALAHECSDLRIATKADDVYSEMSYASATIDFNDNKISMVSFMSTESAFDKKNESSPASENGASPDCKSKFSDIESLPSHYNIVSPLSEHESELEIELEMIEQKYQEAINDLSKRRYQAILEVTRRMLEKTVS</sequence>
<dbReference type="InterPro" id="IPR008271">
    <property type="entry name" value="Ser/Thr_kinase_AS"/>
</dbReference>
<dbReference type="SUPFAM" id="SSF56112">
    <property type="entry name" value="Protein kinase-like (PK-like)"/>
    <property type="match status" value="1"/>
</dbReference>
<dbReference type="FunFam" id="3.30.200.20:FF:000075">
    <property type="entry name" value="Probable serine/threonine-protein kinase WNK1"/>
    <property type="match status" value="1"/>
</dbReference>
<evidence type="ECO:0000256" key="4">
    <source>
        <dbReference type="ARBA" id="ARBA00022741"/>
    </source>
</evidence>
<evidence type="ECO:0000256" key="2">
    <source>
        <dbReference type="ARBA" id="ARBA00022527"/>
    </source>
</evidence>
<accession>A0ABD1N4A9</accession>
<keyword evidence="6" id="KW-0067">ATP-binding</keyword>
<comment type="catalytic activity">
    <reaction evidence="7">
        <text>L-threonyl-[protein] + ATP = O-phospho-L-threonyl-[protein] + ADP + H(+)</text>
        <dbReference type="Rhea" id="RHEA:46608"/>
        <dbReference type="Rhea" id="RHEA-COMP:11060"/>
        <dbReference type="Rhea" id="RHEA-COMP:11605"/>
        <dbReference type="ChEBI" id="CHEBI:15378"/>
        <dbReference type="ChEBI" id="CHEBI:30013"/>
        <dbReference type="ChEBI" id="CHEBI:30616"/>
        <dbReference type="ChEBI" id="CHEBI:61977"/>
        <dbReference type="ChEBI" id="CHEBI:456216"/>
        <dbReference type="EC" id="2.7.11.1"/>
    </reaction>
</comment>
<comment type="caution">
    <text evidence="11">The sequence shown here is derived from an EMBL/GenBank/DDBJ whole genome shotgun (WGS) entry which is preliminary data.</text>
</comment>
<evidence type="ECO:0000256" key="5">
    <source>
        <dbReference type="ARBA" id="ARBA00022777"/>
    </source>
</evidence>
<evidence type="ECO:0000256" key="1">
    <source>
        <dbReference type="ARBA" id="ARBA00012513"/>
    </source>
</evidence>
<dbReference type="PANTHER" id="PTHR13902">
    <property type="entry name" value="SERINE/THREONINE-PROTEIN KINASE WNK WITH NO LYSINE -RELATED"/>
    <property type="match status" value="1"/>
</dbReference>
<dbReference type="Gene3D" id="3.10.20.90">
    <property type="entry name" value="Phosphatidylinositol 3-kinase Catalytic Subunit, Chain A, domain 1"/>
    <property type="match status" value="1"/>
</dbReference>
<organism evidence="11 12">
    <name type="scientific">Flemingia macrophylla</name>
    <dbReference type="NCBI Taxonomy" id="520843"/>
    <lineage>
        <taxon>Eukaryota</taxon>
        <taxon>Viridiplantae</taxon>
        <taxon>Streptophyta</taxon>
        <taxon>Embryophyta</taxon>
        <taxon>Tracheophyta</taxon>
        <taxon>Spermatophyta</taxon>
        <taxon>Magnoliopsida</taxon>
        <taxon>eudicotyledons</taxon>
        <taxon>Gunneridae</taxon>
        <taxon>Pentapetalae</taxon>
        <taxon>rosids</taxon>
        <taxon>fabids</taxon>
        <taxon>Fabales</taxon>
        <taxon>Fabaceae</taxon>
        <taxon>Papilionoideae</taxon>
        <taxon>50 kb inversion clade</taxon>
        <taxon>NPAAA clade</taxon>
        <taxon>indigoferoid/millettioid clade</taxon>
        <taxon>Phaseoleae</taxon>
        <taxon>Flemingia</taxon>
    </lineage>
</organism>
<proteinExistence type="predicted"/>
<gene>
    <name evidence="11" type="ORF">Fmac_004227</name>
</gene>
<keyword evidence="4" id="KW-0547">Nucleotide-binding</keyword>
<dbReference type="Gene3D" id="3.30.200.20">
    <property type="entry name" value="Phosphorylase Kinase, domain 1"/>
    <property type="match status" value="1"/>
</dbReference>
<dbReference type="EMBL" id="JBGMDY010000002">
    <property type="protein sequence ID" value="KAL2342942.1"/>
    <property type="molecule type" value="Genomic_DNA"/>
</dbReference>
<keyword evidence="2" id="KW-0723">Serine/threonine-protein kinase</keyword>
<evidence type="ECO:0000256" key="7">
    <source>
        <dbReference type="ARBA" id="ARBA00047899"/>
    </source>
</evidence>
<evidence type="ECO:0000256" key="6">
    <source>
        <dbReference type="ARBA" id="ARBA00022840"/>
    </source>
</evidence>
<dbReference type="InterPro" id="IPR000719">
    <property type="entry name" value="Prot_kinase_dom"/>
</dbReference>
<name>A0ABD1N4A9_9FABA</name>
<protein>
    <recommendedName>
        <fullName evidence="1">non-specific serine/threonine protein kinase</fullName>
        <ecNumber evidence="1">2.7.11.1</ecNumber>
    </recommendedName>
</protein>
<dbReference type="InterPro" id="IPR011009">
    <property type="entry name" value="Kinase-like_dom_sf"/>
</dbReference>
<feature type="region of interest" description="Disordered" evidence="9">
    <location>
        <begin position="1"/>
        <end position="22"/>
    </location>
</feature>
<comment type="catalytic activity">
    <reaction evidence="8">
        <text>L-seryl-[protein] + ATP = O-phospho-L-seryl-[protein] + ADP + H(+)</text>
        <dbReference type="Rhea" id="RHEA:17989"/>
        <dbReference type="Rhea" id="RHEA-COMP:9863"/>
        <dbReference type="Rhea" id="RHEA-COMP:11604"/>
        <dbReference type="ChEBI" id="CHEBI:15378"/>
        <dbReference type="ChEBI" id="CHEBI:29999"/>
        <dbReference type="ChEBI" id="CHEBI:30616"/>
        <dbReference type="ChEBI" id="CHEBI:83421"/>
        <dbReference type="ChEBI" id="CHEBI:456216"/>
        <dbReference type="EC" id="2.7.11.1"/>
    </reaction>
</comment>
<dbReference type="Gene3D" id="1.10.510.10">
    <property type="entry name" value="Transferase(Phosphotransferase) domain 1"/>
    <property type="match status" value="1"/>
</dbReference>
<dbReference type="Pfam" id="PF00069">
    <property type="entry name" value="Pkinase"/>
    <property type="match status" value="1"/>
</dbReference>
<keyword evidence="3" id="KW-0808">Transferase</keyword>
<keyword evidence="12" id="KW-1185">Reference proteome</keyword>
<dbReference type="GO" id="GO:0004674">
    <property type="term" value="F:protein serine/threonine kinase activity"/>
    <property type="evidence" value="ECO:0007669"/>
    <property type="project" value="UniProtKB-KW"/>
</dbReference>
<dbReference type="Proteomes" id="UP001603857">
    <property type="component" value="Unassembled WGS sequence"/>
</dbReference>
<evidence type="ECO:0000256" key="3">
    <source>
        <dbReference type="ARBA" id="ARBA00022679"/>
    </source>
</evidence>
<feature type="domain" description="Protein kinase" evidence="10">
    <location>
        <begin position="33"/>
        <end position="290"/>
    </location>
</feature>
<dbReference type="FunFam" id="1.10.510.10:FF:000046">
    <property type="entry name" value="probable serine/threonine-protein kinase WNK9"/>
    <property type="match status" value="1"/>
</dbReference>
<evidence type="ECO:0000256" key="8">
    <source>
        <dbReference type="ARBA" id="ARBA00048679"/>
    </source>
</evidence>
<evidence type="ECO:0000313" key="11">
    <source>
        <dbReference type="EMBL" id="KAL2342942.1"/>
    </source>
</evidence>
<reference evidence="11 12" key="1">
    <citation type="submission" date="2024-08" db="EMBL/GenBank/DDBJ databases">
        <title>Insights into the chromosomal genome structure of Flemingia macrophylla.</title>
        <authorList>
            <person name="Ding Y."/>
            <person name="Zhao Y."/>
            <person name="Bi W."/>
            <person name="Wu M."/>
            <person name="Zhao G."/>
            <person name="Gong Y."/>
            <person name="Li W."/>
            <person name="Zhang P."/>
        </authorList>
    </citation>
    <scope>NUCLEOTIDE SEQUENCE [LARGE SCALE GENOMIC DNA]</scope>
    <source>
        <strain evidence="11">DYQJB</strain>
        <tissue evidence="11">Leaf</tissue>
    </source>
</reference>
<dbReference type="CDD" id="cd13983">
    <property type="entry name" value="STKc_WNK"/>
    <property type="match status" value="1"/>
</dbReference>
<evidence type="ECO:0000256" key="9">
    <source>
        <dbReference type="SAM" id="MobiDB-lite"/>
    </source>
</evidence>
<dbReference type="SMART" id="SM00220">
    <property type="entry name" value="S_TKc"/>
    <property type="match status" value="1"/>
</dbReference>
<evidence type="ECO:0000313" key="12">
    <source>
        <dbReference type="Proteomes" id="UP001603857"/>
    </source>
</evidence>
<keyword evidence="5" id="KW-0418">Kinase</keyword>
<evidence type="ECO:0000259" key="10">
    <source>
        <dbReference type="PROSITE" id="PS50011"/>
    </source>
</evidence>
<dbReference type="PROSITE" id="PS50011">
    <property type="entry name" value="PROTEIN_KINASE_DOM"/>
    <property type="match status" value="1"/>
</dbReference>
<dbReference type="EC" id="2.7.11.1" evidence="1"/>
<dbReference type="AlphaFoldDB" id="A0ABD1N4A9"/>
<dbReference type="GO" id="GO:0005524">
    <property type="term" value="F:ATP binding"/>
    <property type="evidence" value="ECO:0007669"/>
    <property type="project" value="UniProtKB-KW"/>
</dbReference>
<dbReference type="InterPro" id="IPR050588">
    <property type="entry name" value="WNK_Ser-Thr_kinase"/>
</dbReference>